<comment type="similarity">
    <text evidence="2">Belongs to the transcriptional coactivator PC4 family.</text>
</comment>
<dbReference type="InterPro" id="IPR009044">
    <property type="entry name" value="ssDNA-bd_transcriptional_reg"/>
</dbReference>
<dbReference type="InterPro" id="IPR045125">
    <property type="entry name" value="Sub1/Tcp4-like"/>
</dbReference>
<keyword evidence="5" id="KW-0804">Transcription</keyword>
<dbReference type="GO" id="GO:0005667">
    <property type="term" value="C:transcription regulator complex"/>
    <property type="evidence" value="ECO:0000318"/>
    <property type="project" value="GO_Central"/>
</dbReference>
<dbReference type="InterPro" id="IPR003173">
    <property type="entry name" value="PC4_C"/>
</dbReference>
<evidence type="ECO:0000256" key="7">
    <source>
        <dbReference type="SAM" id="MobiDB-lite"/>
    </source>
</evidence>
<feature type="domain" description="DEK-C" evidence="8">
    <location>
        <begin position="5"/>
        <end position="62"/>
    </location>
</feature>
<evidence type="ECO:0000313" key="10">
    <source>
        <dbReference type="Proteomes" id="UP000001514"/>
    </source>
</evidence>
<evidence type="ECO:0000256" key="4">
    <source>
        <dbReference type="ARBA" id="ARBA00023125"/>
    </source>
</evidence>
<keyword evidence="10" id="KW-1185">Reference proteome</keyword>
<dbReference type="HOGENOM" id="CLU_094761_0_0_1"/>
<dbReference type="Pfam" id="PF02229">
    <property type="entry name" value="PC4"/>
    <property type="match status" value="1"/>
</dbReference>
<evidence type="ECO:0000256" key="2">
    <source>
        <dbReference type="ARBA" id="ARBA00009001"/>
    </source>
</evidence>
<evidence type="ECO:0000256" key="3">
    <source>
        <dbReference type="ARBA" id="ARBA00023015"/>
    </source>
</evidence>
<organism evidence="10">
    <name type="scientific">Selaginella moellendorffii</name>
    <name type="common">Spikemoss</name>
    <dbReference type="NCBI Taxonomy" id="88036"/>
    <lineage>
        <taxon>Eukaryota</taxon>
        <taxon>Viridiplantae</taxon>
        <taxon>Streptophyta</taxon>
        <taxon>Embryophyta</taxon>
        <taxon>Tracheophyta</taxon>
        <taxon>Lycopodiopsida</taxon>
        <taxon>Selaginellales</taxon>
        <taxon>Selaginellaceae</taxon>
        <taxon>Selaginella</taxon>
    </lineage>
</organism>
<dbReference type="PANTHER" id="PTHR13215">
    <property type="entry name" value="RNA POLYMERASE II TRANSCRIPTIONAL COACTIVATOR"/>
    <property type="match status" value="1"/>
</dbReference>
<dbReference type="GO" id="GO:0003713">
    <property type="term" value="F:transcription coactivator activity"/>
    <property type="evidence" value="ECO:0000318"/>
    <property type="project" value="GO_Central"/>
</dbReference>
<accession>D8R2K9</accession>
<dbReference type="GO" id="GO:0003677">
    <property type="term" value="F:DNA binding"/>
    <property type="evidence" value="ECO:0007669"/>
    <property type="project" value="UniProtKB-KW"/>
</dbReference>
<keyword evidence="4" id="KW-0238">DNA-binding</keyword>
<dbReference type="PIRSF" id="PIRSF038156">
    <property type="entry name" value="RNA_pol_II_KELP"/>
    <property type="match status" value="1"/>
</dbReference>
<protein>
    <recommendedName>
        <fullName evidence="8">DEK-C domain-containing protein</fullName>
    </recommendedName>
</protein>
<dbReference type="OMA" id="DEMTEYK"/>
<dbReference type="InterPro" id="IPR014876">
    <property type="entry name" value="DEK_C"/>
</dbReference>
<dbReference type="InterPro" id="IPR017415">
    <property type="entry name" value="KELP"/>
</dbReference>
<dbReference type="PROSITE" id="PS51998">
    <property type="entry name" value="DEK_C"/>
    <property type="match status" value="1"/>
</dbReference>
<dbReference type="GO" id="GO:0060261">
    <property type="term" value="P:positive regulation of transcription initiation by RNA polymerase II"/>
    <property type="evidence" value="ECO:0007669"/>
    <property type="project" value="InterPro"/>
</dbReference>
<dbReference type="EMBL" id="GL377570">
    <property type="protein sequence ID" value="EFJ33745.1"/>
    <property type="molecule type" value="Genomic_DNA"/>
</dbReference>
<dbReference type="AlphaFoldDB" id="D8R2K9"/>
<dbReference type="eggNOG" id="KOG2712">
    <property type="taxonomic scope" value="Eukaryota"/>
</dbReference>
<dbReference type="Gene3D" id="2.30.31.10">
    <property type="entry name" value="Transcriptional Coactivator Pc4, Chain A"/>
    <property type="match status" value="1"/>
</dbReference>
<keyword evidence="6" id="KW-0539">Nucleus</keyword>
<dbReference type="Gramene" id="EFJ33745">
    <property type="protein sequence ID" value="EFJ33745"/>
    <property type="gene ID" value="SELMODRAFT_83446"/>
</dbReference>
<evidence type="ECO:0000313" key="9">
    <source>
        <dbReference type="EMBL" id="EFJ33745.1"/>
    </source>
</evidence>
<dbReference type="FunCoup" id="D8R2K9">
    <property type="interactions" value="1521"/>
</dbReference>
<feature type="region of interest" description="Disordered" evidence="7">
    <location>
        <begin position="63"/>
        <end position="93"/>
    </location>
</feature>
<keyword evidence="3" id="KW-0805">Transcription regulation</keyword>
<evidence type="ECO:0000256" key="1">
    <source>
        <dbReference type="ARBA" id="ARBA00004123"/>
    </source>
</evidence>
<reference evidence="9 10" key="1">
    <citation type="journal article" date="2011" name="Science">
        <title>The Selaginella genome identifies genetic changes associated with the evolution of vascular plants.</title>
        <authorList>
            <person name="Banks J.A."/>
            <person name="Nishiyama T."/>
            <person name="Hasebe M."/>
            <person name="Bowman J.L."/>
            <person name="Gribskov M."/>
            <person name="dePamphilis C."/>
            <person name="Albert V.A."/>
            <person name="Aono N."/>
            <person name="Aoyama T."/>
            <person name="Ambrose B.A."/>
            <person name="Ashton N.W."/>
            <person name="Axtell M.J."/>
            <person name="Barker E."/>
            <person name="Barker M.S."/>
            <person name="Bennetzen J.L."/>
            <person name="Bonawitz N.D."/>
            <person name="Chapple C."/>
            <person name="Cheng C."/>
            <person name="Correa L.G."/>
            <person name="Dacre M."/>
            <person name="DeBarry J."/>
            <person name="Dreyer I."/>
            <person name="Elias M."/>
            <person name="Engstrom E.M."/>
            <person name="Estelle M."/>
            <person name="Feng L."/>
            <person name="Finet C."/>
            <person name="Floyd S.K."/>
            <person name="Frommer W.B."/>
            <person name="Fujita T."/>
            <person name="Gramzow L."/>
            <person name="Gutensohn M."/>
            <person name="Harholt J."/>
            <person name="Hattori M."/>
            <person name="Heyl A."/>
            <person name="Hirai T."/>
            <person name="Hiwatashi Y."/>
            <person name="Ishikawa M."/>
            <person name="Iwata M."/>
            <person name="Karol K.G."/>
            <person name="Koehler B."/>
            <person name="Kolukisaoglu U."/>
            <person name="Kubo M."/>
            <person name="Kurata T."/>
            <person name="Lalonde S."/>
            <person name="Li K."/>
            <person name="Li Y."/>
            <person name="Litt A."/>
            <person name="Lyons E."/>
            <person name="Manning G."/>
            <person name="Maruyama T."/>
            <person name="Michael T.P."/>
            <person name="Mikami K."/>
            <person name="Miyazaki S."/>
            <person name="Morinaga S."/>
            <person name="Murata T."/>
            <person name="Mueller-Roeber B."/>
            <person name="Nelson D.R."/>
            <person name="Obara M."/>
            <person name="Oguri Y."/>
            <person name="Olmstead R.G."/>
            <person name="Onodera N."/>
            <person name="Petersen B.L."/>
            <person name="Pils B."/>
            <person name="Prigge M."/>
            <person name="Rensing S.A."/>
            <person name="Riano-Pachon D.M."/>
            <person name="Roberts A.W."/>
            <person name="Sato Y."/>
            <person name="Scheller H.V."/>
            <person name="Schulz B."/>
            <person name="Schulz C."/>
            <person name="Shakirov E.V."/>
            <person name="Shibagaki N."/>
            <person name="Shinohara N."/>
            <person name="Shippen D.E."/>
            <person name="Soerensen I."/>
            <person name="Sotooka R."/>
            <person name="Sugimoto N."/>
            <person name="Sugita M."/>
            <person name="Sumikawa N."/>
            <person name="Tanurdzic M."/>
            <person name="Theissen G."/>
            <person name="Ulvskov P."/>
            <person name="Wakazuki S."/>
            <person name="Weng J.K."/>
            <person name="Willats W.W."/>
            <person name="Wipf D."/>
            <person name="Wolf P.G."/>
            <person name="Yang L."/>
            <person name="Zimmer A.D."/>
            <person name="Zhu Q."/>
            <person name="Mitros T."/>
            <person name="Hellsten U."/>
            <person name="Loque D."/>
            <person name="Otillar R."/>
            <person name="Salamov A."/>
            <person name="Schmutz J."/>
            <person name="Shapiro H."/>
            <person name="Lindquist E."/>
            <person name="Lucas S."/>
            <person name="Rokhsar D."/>
            <person name="Grigoriev I.V."/>
        </authorList>
    </citation>
    <scope>NUCLEOTIDE SEQUENCE [LARGE SCALE GENOMIC DNA]</scope>
</reference>
<gene>
    <name evidence="9" type="ORF">SELMODRAFT_83446</name>
</gene>
<evidence type="ECO:0000256" key="6">
    <source>
        <dbReference type="ARBA" id="ARBA00023242"/>
    </source>
</evidence>
<dbReference type="STRING" id="88036.D8R2K9"/>
<name>D8R2K9_SELML</name>
<proteinExistence type="inferred from homology"/>
<dbReference type="Proteomes" id="UP000001514">
    <property type="component" value="Unassembled WGS sequence"/>
</dbReference>
<evidence type="ECO:0000259" key="8">
    <source>
        <dbReference type="PROSITE" id="PS51998"/>
    </source>
</evidence>
<dbReference type="SUPFAM" id="SSF54447">
    <property type="entry name" value="ssDNA-binding transcriptional regulator domain"/>
    <property type="match status" value="1"/>
</dbReference>
<sequence>MASEDAEKEAVRVAVKEILSEEDMDVVTEGMVRKKAAERAGVEVSAPWFKGFVKQLIQEFVSARQDKSKRGEEEEEEEKGDENAGSQESSKAMLAEGEDEIICQLSGKRNVSVQNFRGKALVSIREYYEKDGKTLPSSKAGISLTIDQWEALKKELPAIRQAIESLQ</sequence>
<dbReference type="InParanoid" id="D8R2K9"/>
<dbReference type="KEGG" id="smo:SELMODRAFT_83446"/>
<evidence type="ECO:0000256" key="5">
    <source>
        <dbReference type="ARBA" id="ARBA00023163"/>
    </source>
</evidence>
<dbReference type="Pfam" id="PF08766">
    <property type="entry name" value="DEK_C"/>
    <property type="match status" value="1"/>
</dbReference>
<comment type="subcellular location">
    <subcellularLocation>
        <location evidence="1">Nucleus</location>
    </subcellularLocation>
</comment>
<dbReference type="GO" id="GO:0005634">
    <property type="term" value="C:nucleus"/>
    <property type="evidence" value="ECO:0000318"/>
    <property type="project" value="GO_Central"/>
</dbReference>